<feature type="transmembrane region" description="Helical" evidence="8">
    <location>
        <begin position="215"/>
        <end position="244"/>
    </location>
</feature>
<keyword evidence="3 8" id="KW-0813">Transport</keyword>
<evidence type="ECO:0000256" key="8">
    <source>
        <dbReference type="RuleBase" id="RU365088"/>
    </source>
</evidence>
<evidence type="ECO:0000313" key="11">
    <source>
        <dbReference type="Proteomes" id="UP000185678"/>
    </source>
</evidence>
<keyword evidence="7 8" id="KW-0472">Membrane</keyword>
<dbReference type="InterPro" id="IPR004812">
    <property type="entry name" value="Efflux_drug-R_Bcr/CmlA"/>
</dbReference>
<evidence type="ECO:0000256" key="6">
    <source>
        <dbReference type="ARBA" id="ARBA00022989"/>
    </source>
</evidence>
<feature type="transmembrane region" description="Helical" evidence="8">
    <location>
        <begin position="163"/>
        <end position="185"/>
    </location>
</feature>
<feature type="domain" description="Major facilitator superfamily (MFS) profile" evidence="9">
    <location>
        <begin position="8"/>
        <end position="402"/>
    </location>
</feature>
<evidence type="ECO:0000313" key="10">
    <source>
        <dbReference type="EMBL" id="SIT15070.1"/>
    </source>
</evidence>
<comment type="subcellular location">
    <subcellularLocation>
        <location evidence="8">Cell inner membrane</location>
        <topology evidence="8">Multi-pass membrane protein</topology>
    </subcellularLocation>
    <subcellularLocation>
        <location evidence="1">Cell membrane</location>
        <topology evidence="1">Multi-pass membrane protein</topology>
    </subcellularLocation>
</comment>
<dbReference type="Gene3D" id="1.20.1720.10">
    <property type="entry name" value="Multidrug resistance protein D"/>
    <property type="match status" value="1"/>
</dbReference>
<keyword evidence="5 8" id="KW-0812">Transmembrane</keyword>
<dbReference type="FunFam" id="1.20.1720.10:FF:000005">
    <property type="entry name" value="Bcr/CflA family efflux transporter"/>
    <property type="match status" value="1"/>
</dbReference>
<dbReference type="InterPro" id="IPR011701">
    <property type="entry name" value="MFS"/>
</dbReference>
<accession>A0A1N7PWX7</accession>
<sequence>MRRPSPRSLAVAALLTVLSAYGPISTDVYLPSLPDMMRVFNASVSDVQMTLSVFITGLAVGMLVHGPLSDRYGRRRVLLIGGVIYCLGSLACLFAPSIGWLIAGRFVQAIGACAGPVVARAVVRDVYDRQDAARLMSYMASAVALAPAIGPLIGGWLHSAFGWQANFVAMVIFGVVVLLASALLLEETNRQPSLQSIHPGRLLLTYGRLLRSPLFLGYGLVIGFAFSGLFSFVSGAAFVVITLLGVSEHHFGLVFACVIAGFMSGAFTSGRLSHRLGLKRTIAIGCLGLVLFGACGALLAAIGATHAPGLWGLASVVAPTAGYFFCSALVLPNSTASAMVPYGAVAGAASALLGFVQMAIGAIAGVIVGLLFSTSALPLMAQIAVCGTLALVAFFGLVHRHEKTV</sequence>
<evidence type="ECO:0000259" key="9">
    <source>
        <dbReference type="PROSITE" id="PS50850"/>
    </source>
</evidence>
<feature type="transmembrane region" description="Helical" evidence="8">
    <location>
        <begin position="379"/>
        <end position="398"/>
    </location>
</feature>
<dbReference type="EMBL" id="FTOA01000008">
    <property type="protein sequence ID" value="SIT15070.1"/>
    <property type="molecule type" value="Genomic_DNA"/>
</dbReference>
<dbReference type="Pfam" id="PF07690">
    <property type="entry name" value="MFS_1"/>
    <property type="match status" value="1"/>
</dbReference>
<feature type="transmembrane region" description="Helical" evidence="8">
    <location>
        <begin position="106"/>
        <end position="123"/>
    </location>
</feature>
<evidence type="ECO:0000256" key="7">
    <source>
        <dbReference type="ARBA" id="ARBA00023136"/>
    </source>
</evidence>
<dbReference type="NCBIfam" id="TIGR00710">
    <property type="entry name" value="efflux_Bcr_CflA"/>
    <property type="match status" value="1"/>
</dbReference>
<feature type="transmembrane region" description="Helical" evidence="8">
    <location>
        <begin position="282"/>
        <end position="304"/>
    </location>
</feature>
<evidence type="ECO:0000256" key="2">
    <source>
        <dbReference type="ARBA" id="ARBA00006236"/>
    </source>
</evidence>
<reference evidence="10 11" key="1">
    <citation type="submission" date="2017-01" db="EMBL/GenBank/DDBJ databases">
        <authorList>
            <person name="Mah S.A."/>
            <person name="Swanson W.J."/>
            <person name="Moy G.W."/>
            <person name="Vacquier V.D."/>
        </authorList>
    </citation>
    <scope>NUCLEOTIDE SEQUENCE [LARGE SCALE GENOMIC DNA]</scope>
    <source>
        <strain evidence="10 11">DSM 11589</strain>
    </source>
</reference>
<dbReference type="InterPro" id="IPR020846">
    <property type="entry name" value="MFS_dom"/>
</dbReference>
<dbReference type="PANTHER" id="PTHR23502">
    <property type="entry name" value="MAJOR FACILITATOR SUPERFAMILY"/>
    <property type="match status" value="1"/>
</dbReference>
<dbReference type="GO" id="GO:0042910">
    <property type="term" value="F:xenobiotic transmembrane transporter activity"/>
    <property type="evidence" value="ECO:0007669"/>
    <property type="project" value="InterPro"/>
</dbReference>
<feature type="transmembrane region" description="Helical" evidence="8">
    <location>
        <begin position="310"/>
        <end position="331"/>
    </location>
</feature>
<dbReference type="GO" id="GO:0015385">
    <property type="term" value="F:sodium:proton antiporter activity"/>
    <property type="evidence" value="ECO:0007669"/>
    <property type="project" value="TreeGrafter"/>
</dbReference>
<comment type="similarity">
    <text evidence="2 8">Belongs to the major facilitator superfamily. Bcr/CmlA family.</text>
</comment>
<evidence type="ECO:0000256" key="4">
    <source>
        <dbReference type="ARBA" id="ARBA00022475"/>
    </source>
</evidence>
<dbReference type="PANTHER" id="PTHR23502:SF132">
    <property type="entry name" value="POLYAMINE TRANSPORTER 2-RELATED"/>
    <property type="match status" value="1"/>
</dbReference>
<evidence type="ECO:0000256" key="3">
    <source>
        <dbReference type="ARBA" id="ARBA00022448"/>
    </source>
</evidence>
<feature type="transmembrane region" description="Helical" evidence="8">
    <location>
        <begin position="135"/>
        <end position="157"/>
    </location>
</feature>
<evidence type="ECO:0000256" key="1">
    <source>
        <dbReference type="ARBA" id="ARBA00004651"/>
    </source>
</evidence>
<dbReference type="STRING" id="80876.SAMN05421779_108122"/>
<proteinExistence type="inferred from homology"/>
<dbReference type="CDD" id="cd17320">
    <property type="entry name" value="MFS_MdfA_MDR_like"/>
    <property type="match status" value="1"/>
</dbReference>
<feature type="transmembrane region" description="Helical" evidence="8">
    <location>
        <begin position="44"/>
        <end position="65"/>
    </location>
</feature>
<dbReference type="GO" id="GO:0005886">
    <property type="term" value="C:plasma membrane"/>
    <property type="evidence" value="ECO:0007669"/>
    <property type="project" value="UniProtKB-SubCell"/>
</dbReference>
<keyword evidence="11" id="KW-1185">Reference proteome</keyword>
<dbReference type="SUPFAM" id="SSF103473">
    <property type="entry name" value="MFS general substrate transporter"/>
    <property type="match status" value="1"/>
</dbReference>
<evidence type="ECO:0000256" key="5">
    <source>
        <dbReference type="ARBA" id="ARBA00022692"/>
    </source>
</evidence>
<dbReference type="AlphaFoldDB" id="A0A1N7PWX7"/>
<dbReference type="PRINTS" id="PR01036">
    <property type="entry name" value="TCRTETB"/>
</dbReference>
<dbReference type="RefSeq" id="WP_076401880.1">
    <property type="nucleotide sequence ID" value="NZ_FTOA01000008.1"/>
</dbReference>
<comment type="caution">
    <text evidence="8">Lacks conserved residue(s) required for the propagation of feature annotation.</text>
</comment>
<dbReference type="InterPro" id="IPR036259">
    <property type="entry name" value="MFS_trans_sf"/>
</dbReference>
<dbReference type="PROSITE" id="PS50850">
    <property type="entry name" value="MFS"/>
    <property type="match status" value="1"/>
</dbReference>
<gene>
    <name evidence="10" type="ORF">SAMN05421779_108122</name>
</gene>
<feature type="transmembrane region" description="Helical" evidence="8">
    <location>
        <begin position="77"/>
        <end position="100"/>
    </location>
</feature>
<keyword evidence="6 8" id="KW-1133">Transmembrane helix</keyword>
<keyword evidence="8" id="KW-0997">Cell inner membrane</keyword>
<organism evidence="10 11">
    <name type="scientific">Insolitispirillum peregrinum</name>
    <dbReference type="NCBI Taxonomy" id="80876"/>
    <lineage>
        <taxon>Bacteria</taxon>
        <taxon>Pseudomonadati</taxon>
        <taxon>Pseudomonadota</taxon>
        <taxon>Alphaproteobacteria</taxon>
        <taxon>Rhodospirillales</taxon>
        <taxon>Novispirillaceae</taxon>
        <taxon>Insolitispirillum</taxon>
    </lineage>
</organism>
<feature type="transmembrane region" description="Helical" evidence="8">
    <location>
        <begin position="250"/>
        <end position="270"/>
    </location>
</feature>
<name>A0A1N7PWX7_9PROT</name>
<protein>
    <recommendedName>
        <fullName evidence="8">Bcr/CflA family efflux transporter</fullName>
    </recommendedName>
</protein>
<dbReference type="GO" id="GO:1990961">
    <property type="term" value="P:xenobiotic detoxification by transmembrane export across the plasma membrane"/>
    <property type="evidence" value="ECO:0007669"/>
    <property type="project" value="InterPro"/>
</dbReference>
<feature type="transmembrane region" description="Helical" evidence="8">
    <location>
        <begin position="343"/>
        <end position="373"/>
    </location>
</feature>
<keyword evidence="4" id="KW-1003">Cell membrane</keyword>
<dbReference type="Proteomes" id="UP000185678">
    <property type="component" value="Unassembled WGS sequence"/>
</dbReference>